<reference evidence="2" key="1">
    <citation type="journal article" date="2020" name="Stud. Mycol.">
        <title>101 Dothideomycetes genomes: a test case for predicting lifestyles and emergence of pathogens.</title>
        <authorList>
            <person name="Haridas S."/>
            <person name="Albert R."/>
            <person name="Binder M."/>
            <person name="Bloem J."/>
            <person name="Labutti K."/>
            <person name="Salamov A."/>
            <person name="Andreopoulos B."/>
            <person name="Baker S."/>
            <person name="Barry K."/>
            <person name="Bills G."/>
            <person name="Bluhm B."/>
            <person name="Cannon C."/>
            <person name="Castanera R."/>
            <person name="Culley D."/>
            <person name="Daum C."/>
            <person name="Ezra D."/>
            <person name="Gonzalez J."/>
            <person name="Henrissat B."/>
            <person name="Kuo A."/>
            <person name="Liang C."/>
            <person name="Lipzen A."/>
            <person name="Lutzoni F."/>
            <person name="Magnuson J."/>
            <person name="Mondo S."/>
            <person name="Nolan M."/>
            <person name="Ohm R."/>
            <person name="Pangilinan J."/>
            <person name="Park H.-J."/>
            <person name="Ramirez L."/>
            <person name="Alfaro M."/>
            <person name="Sun H."/>
            <person name="Tritt A."/>
            <person name="Yoshinaga Y."/>
            <person name="Zwiers L.-H."/>
            <person name="Turgeon B."/>
            <person name="Goodwin S."/>
            <person name="Spatafora J."/>
            <person name="Crous P."/>
            <person name="Grigoriev I."/>
        </authorList>
    </citation>
    <scope>NUCLEOTIDE SEQUENCE</scope>
    <source>
        <strain evidence="2">CBS 110217</strain>
    </source>
</reference>
<evidence type="ECO:0000313" key="3">
    <source>
        <dbReference type="Proteomes" id="UP000799777"/>
    </source>
</evidence>
<organism evidence="2 3">
    <name type="scientific">Setomelanomma holmii</name>
    <dbReference type="NCBI Taxonomy" id="210430"/>
    <lineage>
        <taxon>Eukaryota</taxon>
        <taxon>Fungi</taxon>
        <taxon>Dikarya</taxon>
        <taxon>Ascomycota</taxon>
        <taxon>Pezizomycotina</taxon>
        <taxon>Dothideomycetes</taxon>
        <taxon>Pleosporomycetidae</taxon>
        <taxon>Pleosporales</taxon>
        <taxon>Pleosporineae</taxon>
        <taxon>Phaeosphaeriaceae</taxon>
        <taxon>Setomelanomma</taxon>
    </lineage>
</organism>
<evidence type="ECO:0000313" key="2">
    <source>
        <dbReference type="EMBL" id="KAF2026485.1"/>
    </source>
</evidence>
<comment type="caution">
    <text evidence="2">The sequence shown here is derived from an EMBL/GenBank/DDBJ whole genome shotgun (WGS) entry which is preliminary data.</text>
</comment>
<proteinExistence type="predicted"/>
<keyword evidence="3" id="KW-1185">Reference proteome</keyword>
<evidence type="ECO:0000256" key="1">
    <source>
        <dbReference type="SAM" id="MobiDB-lite"/>
    </source>
</evidence>
<feature type="region of interest" description="Disordered" evidence="1">
    <location>
        <begin position="1"/>
        <end position="23"/>
    </location>
</feature>
<accession>A0A9P4H2L1</accession>
<protein>
    <submittedName>
        <fullName evidence="2">Uncharacterized protein</fullName>
    </submittedName>
</protein>
<feature type="non-terminal residue" evidence="2">
    <location>
        <position position="1"/>
    </location>
</feature>
<name>A0A9P4H2L1_9PLEO</name>
<dbReference type="Proteomes" id="UP000799777">
    <property type="component" value="Unassembled WGS sequence"/>
</dbReference>
<dbReference type="OrthoDB" id="3791893at2759"/>
<feature type="compositionally biased region" description="Basic residues" evidence="1">
    <location>
        <begin position="1"/>
        <end position="11"/>
    </location>
</feature>
<gene>
    <name evidence="2" type="ORF">EK21DRAFT_25948</name>
</gene>
<dbReference type="EMBL" id="ML978242">
    <property type="protein sequence ID" value="KAF2026485.1"/>
    <property type="molecule type" value="Genomic_DNA"/>
</dbReference>
<dbReference type="AlphaFoldDB" id="A0A9P4H2L1"/>
<sequence length="104" mass="11360">PHHHFQAKHRTSASVNQQGHLRQHPRMAENAVTDLVPFCTTGPPLNQEQVIALSDVAGSLKELMLLALGAAANDTGCVNKVECAIGRAKAFDIVQFFAEEWEID</sequence>
<feature type="non-terminal residue" evidence="2">
    <location>
        <position position="104"/>
    </location>
</feature>